<keyword evidence="1" id="KW-0808">Transferase</keyword>
<dbReference type="KEGG" id="snq:CP978_15205"/>
<dbReference type="EMBL" id="CP023747">
    <property type="protein sequence ID" value="QEV39720.1"/>
    <property type="molecule type" value="Genomic_DNA"/>
</dbReference>
<dbReference type="RefSeq" id="WP_150478229.1">
    <property type="nucleotide sequence ID" value="NZ_CP023747.1"/>
</dbReference>
<reference evidence="1 2" key="1">
    <citation type="submission" date="2017-09" db="EMBL/GenBank/DDBJ databases">
        <title>Streptomyces genome completion.</title>
        <authorList>
            <person name="Lee N."/>
            <person name="Cho B.-K."/>
        </authorList>
    </citation>
    <scope>NUCLEOTIDE SEQUENCE [LARGE SCALE GENOMIC DNA]</scope>
    <source>
        <strain evidence="1 2">ATCC 14899</strain>
    </source>
</reference>
<sequence length="295" mass="31343">MTSDAYAWRFTGDPKEFLERTGAFLRSEPALHTVLLTVTDRLRKEGVAAYGEEPPYFGRLADEDGTARAALLRTPPYALQLTALTADAADALAVRLAEDGRPLPSASGPAAAAAAFAAAWGRRTGADVRLTQRQRLYRLGTLTPPAPAPSGTARRAAPEDRDLITRWFTSFCEDVGDPAPRHPEHWVESRLGQGGITLWETPEGTPVSMAAAAPEVAGQIRVTTVYTPAPLRGRGYAGAATAAASRAALDSGAAEVLLFTDLANPASNGLYQRLGYRAVTDFAMYEFGDPAPTGD</sequence>
<protein>
    <submittedName>
        <fullName evidence="1">GNAT family N-acetyltransferase</fullName>
    </submittedName>
</protein>
<dbReference type="SUPFAM" id="SSF55729">
    <property type="entry name" value="Acyl-CoA N-acyltransferases (Nat)"/>
    <property type="match status" value="1"/>
</dbReference>
<accession>A0A5P2W1F5</accession>
<evidence type="ECO:0000313" key="1">
    <source>
        <dbReference type="EMBL" id="QEV39720.1"/>
    </source>
</evidence>
<proteinExistence type="predicted"/>
<dbReference type="Gene3D" id="3.40.630.30">
    <property type="match status" value="1"/>
</dbReference>
<organism evidence="1 2">
    <name type="scientific">Streptomyces nodosus</name>
    <dbReference type="NCBI Taxonomy" id="40318"/>
    <lineage>
        <taxon>Bacteria</taxon>
        <taxon>Bacillati</taxon>
        <taxon>Actinomycetota</taxon>
        <taxon>Actinomycetes</taxon>
        <taxon>Kitasatosporales</taxon>
        <taxon>Streptomycetaceae</taxon>
        <taxon>Streptomyces</taxon>
    </lineage>
</organism>
<dbReference type="GO" id="GO:0016747">
    <property type="term" value="F:acyltransferase activity, transferring groups other than amino-acyl groups"/>
    <property type="evidence" value="ECO:0007669"/>
    <property type="project" value="InterPro"/>
</dbReference>
<dbReference type="InterPro" id="IPR000182">
    <property type="entry name" value="GNAT_dom"/>
</dbReference>
<dbReference type="Pfam" id="PF00583">
    <property type="entry name" value="Acetyltransf_1"/>
    <property type="match status" value="1"/>
</dbReference>
<name>A0A5P2W1F5_9ACTN</name>
<gene>
    <name evidence="1" type="ORF">CP978_15205</name>
</gene>
<dbReference type="Proteomes" id="UP000325763">
    <property type="component" value="Chromosome"/>
</dbReference>
<dbReference type="AlphaFoldDB" id="A0A5P2W1F5"/>
<dbReference type="InterPro" id="IPR016181">
    <property type="entry name" value="Acyl_CoA_acyltransferase"/>
</dbReference>
<evidence type="ECO:0000313" key="2">
    <source>
        <dbReference type="Proteomes" id="UP000325763"/>
    </source>
</evidence>
<dbReference type="PROSITE" id="PS51186">
    <property type="entry name" value="GNAT"/>
    <property type="match status" value="1"/>
</dbReference>